<evidence type="ECO:0000256" key="2">
    <source>
        <dbReference type="SAM" id="Coils"/>
    </source>
</evidence>
<feature type="region of interest" description="Disordered" evidence="3">
    <location>
        <begin position="1013"/>
        <end position="1050"/>
    </location>
</feature>
<dbReference type="InterPro" id="IPR055251">
    <property type="entry name" value="SOS1_NGEF_PH"/>
</dbReference>
<dbReference type="Gene3D" id="2.30.29.30">
    <property type="entry name" value="Pleckstrin-homology domain (PH domain)/Phosphotyrosine-binding domain (PTB)"/>
    <property type="match status" value="1"/>
</dbReference>
<dbReference type="CDD" id="cd13243">
    <property type="entry name" value="PH_PLEKHG1_G2_G3"/>
    <property type="match status" value="1"/>
</dbReference>
<feature type="compositionally biased region" description="Basic and acidic residues" evidence="3">
    <location>
        <begin position="2083"/>
        <end position="2096"/>
    </location>
</feature>
<name>A0ABM3LUN1_BICAN</name>
<feature type="region of interest" description="Disordered" evidence="3">
    <location>
        <begin position="284"/>
        <end position="349"/>
    </location>
</feature>
<dbReference type="InterPro" id="IPR011993">
    <property type="entry name" value="PH-like_dom_sf"/>
</dbReference>
<feature type="domain" description="DH" evidence="4">
    <location>
        <begin position="463"/>
        <end position="636"/>
    </location>
</feature>
<feature type="compositionally biased region" description="Basic and acidic residues" evidence="3">
    <location>
        <begin position="1013"/>
        <end position="1039"/>
    </location>
</feature>
<feature type="compositionally biased region" description="Polar residues" evidence="3">
    <location>
        <begin position="2293"/>
        <end position="2319"/>
    </location>
</feature>
<dbReference type="PROSITE" id="PS50010">
    <property type="entry name" value="DH_2"/>
    <property type="match status" value="1"/>
</dbReference>
<dbReference type="Gene3D" id="1.20.900.10">
    <property type="entry name" value="Dbl homology (DH) domain"/>
    <property type="match status" value="1"/>
</dbReference>
<organism evidence="5 6">
    <name type="scientific">Bicyclus anynana</name>
    <name type="common">Squinting bush brown butterfly</name>
    <dbReference type="NCBI Taxonomy" id="110368"/>
    <lineage>
        <taxon>Eukaryota</taxon>
        <taxon>Metazoa</taxon>
        <taxon>Ecdysozoa</taxon>
        <taxon>Arthropoda</taxon>
        <taxon>Hexapoda</taxon>
        <taxon>Insecta</taxon>
        <taxon>Pterygota</taxon>
        <taxon>Neoptera</taxon>
        <taxon>Endopterygota</taxon>
        <taxon>Lepidoptera</taxon>
        <taxon>Glossata</taxon>
        <taxon>Ditrysia</taxon>
        <taxon>Papilionoidea</taxon>
        <taxon>Nymphalidae</taxon>
        <taxon>Satyrinae</taxon>
        <taxon>Satyrini</taxon>
        <taxon>Mycalesina</taxon>
        <taxon>Bicyclus</taxon>
    </lineage>
</organism>
<dbReference type="RefSeq" id="XP_052742758.1">
    <property type="nucleotide sequence ID" value="XM_052886798.1"/>
</dbReference>
<feature type="region of interest" description="Disordered" evidence="3">
    <location>
        <begin position="1713"/>
        <end position="1755"/>
    </location>
</feature>
<evidence type="ECO:0000313" key="5">
    <source>
        <dbReference type="Proteomes" id="UP001652582"/>
    </source>
</evidence>
<dbReference type="InterPro" id="IPR000219">
    <property type="entry name" value="DH_dom"/>
</dbReference>
<feature type="region of interest" description="Disordered" evidence="3">
    <location>
        <begin position="1769"/>
        <end position="1793"/>
    </location>
</feature>
<dbReference type="Proteomes" id="UP001652582">
    <property type="component" value="Chromosome 18"/>
</dbReference>
<accession>A0ABM3LUN1</accession>
<keyword evidence="2" id="KW-0175">Coiled coil</keyword>
<feature type="compositionally biased region" description="Basic and acidic residues" evidence="3">
    <location>
        <begin position="1736"/>
        <end position="1749"/>
    </location>
</feature>
<feature type="compositionally biased region" description="Low complexity" evidence="3">
    <location>
        <begin position="2133"/>
        <end position="2142"/>
    </location>
</feature>
<feature type="compositionally biased region" description="Basic and acidic residues" evidence="3">
    <location>
        <begin position="2170"/>
        <end position="2197"/>
    </location>
</feature>
<feature type="compositionally biased region" description="Polar residues" evidence="3">
    <location>
        <begin position="2143"/>
        <end position="2166"/>
    </location>
</feature>
<evidence type="ECO:0000259" key="4">
    <source>
        <dbReference type="PROSITE" id="PS50010"/>
    </source>
</evidence>
<dbReference type="PANTHER" id="PTHR45924:SF2">
    <property type="entry name" value="FI17866P1"/>
    <property type="match status" value="1"/>
</dbReference>
<protein>
    <submittedName>
        <fullName evidence="6">Uncharacterized protein LOC112055716 isoform X1</fullName>
    </submittedName>
</protein>
<dbReference type="GeneID" id="112055716"/>
<feature type="region of interest" description="Disordered" evidence="3">
    <location>
        <begin position="2075"/>
        <end position="2096"/>
    </location>
</feature>
<sequence>MDAANADSDHSMTWEDFFGSTTDLTPTLIGIYDSLLEPVKSLRPEANRLETAKDARNDPPVQTSIEDNMTEEKDIAIPASPPKDPSKLAGSIQLPIATVNKSSLFMLRTKSDNNGAIDPKCNLTSDTVKDKVQRTFKDANKETTAFDNLSPNVKRMISGATETTTLKFQKKSITIGRSSTRRCNIPLVGATSKISQSGLEILPSVEIYDQPTLKSFSNESPAKTANTIPIIKPEFKINDEQTTYDVPTNNQPAIYDVPNPNKTAFESLSLPFIDQSIELSISSNDREFDTKLPSKDSSPQKSEIKTSTPEASPIKYQKNLNDGTNSLHRKNFGSKTEGSPSKLLKTGPYPEAVASTGNLKMIQEKEVIRLNPAIEVTRPLSMSSIASSSSTSSSGVQNKGGVNSAYLASIESLDDHSDADMTSANGSNNFVNSAGLLKTSVSEDSRTDLPRQNAFEEMPGLSQLERVCAEIVQTENVYVEDLRQVVEGYLHVWRRDVTFSEEELSELFNNIEHIYAFNRSLCSELNSCRLDATCIATCFVNNTTGFSVYTSYCTGYPRTMERLALLASRPQSAREFRERQLDLRHPLPLASYLLKPVQRILKYHLLLQNVVKQCASRETEYALLQMTGIAHHIDDMKRRHEHAVRVQEIQSLLYGWNGPDLTTYGELCAEGTFRVFGAKAMRHAFLFDKMLLVTKNREDGILAYKSHIMCNNMMLVESIAGAPLSFHVIPWDAPRSQLTLQARSQRHKREWTLLLKRVILENYNAVIPSHARQLVMELGQNKTDDDILAEKSHNLITQASMRKQLSAPEYLEKRKLERERRKSFENGIRGRLKKVNRKYPINSSRDDNQECDCSQYSAEKGIDYTCDVCYIDLCSDCETEVTKDKIKDEKCSCKNTDNESRDRCAECDRALHYIDSGSTEQIERKKSCKCSDFKSSQESVTKEFSGSLNKTRGYHSTDNIVSYTDSKSKEDLSDTNTSMTSVKNIPKTCLKCSKIKENIAVVEATGTLRRENTMRKSRCSIEKHRTDTLRSKSKDDPQRSKLSKIGTWRRKSEPGLQNTVIIAKKSQDSDSERTESKGSEKIEFECRNCGSNKITKKTKANDGSIISDPELDSRKKITNSGFKPNLEIKMYNTKNIPKKISKIKKNRAKGLRLGSDTTTRFYTDFSTDVSTENILHISESTDSLNIDKSKNQPSLDIPDSISKDEDIDEETYKKLIEKTDSFKKNELEKVKFLNKQKVISEGTETEDKLQEIEKLHEEVEVQESCEDIEQPLEQIISQLLLENREFQKLLKKQQLRNSAQRRHQRLLKSHSNPDTVILAKNELTKLKPKYTRQLSENIELNINEPNDPEQTVLSEVDDGSDDDHIYETLRIDNSRVDSSLHELNNKSKLIQHNTHVSRPKRLSSPQNPIVSTETTRIIGPESDYVYLSFDEVKRRENLEDGVYDVPVKTPEKVSKVHQTTNVADYYVAMENQGPATNEENIYDNLIEVCRRKKEVPNTFPTDYLPMSPEQQSPNTPEIWLSRQKEHFNVSRDRKSGSLPRSFQVVMSGQEDNNLSTFKYKPNSNSKTYLNRDGKVMSVDRPFTIASDQSEISYDDVETYMSEGDILKFNKGSKSKDEEFSQNISKSTLELEEEIDRCYKNNFEKVDLDTSKEENPTSTSQVNLNISTTSSCEALTVEQSEEKSKLVDVIHPEHKIYKPTSNVLSLKNVLSRFKGRTPPKNNEDLEINANDQSFEGSKTELKSPIGEKRSALNPRSYSKNLLQRFRSIIGDEQPDDNQSKHESSKVKGGDSQNNIAKTDIKVVITSTDNSPTTSTMVYSIHSDALSKSVCEHTTICESQKEKNNLEVLSQSCENINEKPTLYRPSYDKSVSMITSSMSSTPSPSKSNCSSYQSLNKLPVYMQGSKHLGARIAQSDYVDPTTLINEKNALKNVNVLINKNALRPDSLFSNSSFVTSSSESTYHESQNKASTQQTLVTEKCVEKQNSDESFYERSFEKIEHITDEDMFRDSAVYSDQDDIEYAQSEQSEKDKTVTKHMTRVESIKRESSFRSKKLIVSTSVSEKSSVNSRIVTTALKNQQIGRNKNQKEDKHESTEPVVKHKVAPPVPIKPKLTGVPTVTTVQSKIVTCNNNLTKSIEQSSSSESVNTRTIKRNTNYKPSYTRSESTPATPRDTNKVDDKVTKRDKNEKAESKLAKEEPKPQGNIQMKRLSFERASLDSVTRKTKTVIESKRSSAEQPSSSKSVLERRLEIEQMTKGQINKAVQKKPLPKPKSVTSKVATFERSVSENNSKDRSTKPSVLSPSTSRQSVVLNKNSEQNSDVVNDNDPKESWVKQIVNKFQ</sequence>
<dbReference type="SUPFAM" id="SSF48065">
    <property type="entry name" value="DBL homology domain (DH-domain)"/>
    <property type="match status" value="1"/>
</dbReference>
<evidence type="ECO:0000256" key="3">
    <source>
        <dbReference type="SAM" id="MobiDB-lite"/>
    </source>
</evidence>
<dbReference type="SMART" id="SM00233">
    <property type="entry name" value="PH"/>
    <property type="match status" value="1"/>
</dbReference>
<dbReference type="PANTHER" id="PTHR45924">
    <property type="entry name" value="FI17866P1"/>
    <property type="match status" value="1"/>
</dbReference>
<feature type="compositionally biased region" description="Basic and acidic residues" evidence="3">
    <location>
        <begin position="2241"/>
        <end position="2250"/>
    </location>
</feature>
<gene>
    <name evidence="6" type="primary">LOC112055716</name>
</gene>
<dbReference type="CDD" id="cd00160">
    <property type="entry name" value="RhoGEF"/>
    <property type="match status" value="1"/>
</dbReference>
<reference evidence="6" key="1">
    <citation type="submission" date="2025-08" db="UniProtKB">
        <authorList>
            <consortium name="RefSeq"/>
        </authorList>
    </citation>
    <scope>IDENTIFICATION</scope>
</reference>
<feature type="coiled-coil region" evidence="2">
    <location>
        <begin position="1242"/>
        <end position="1296"/>
    </location>
</feature>
<evidence type="ECO:0000256" key="1">
    <source>
        <dbReference type="ARBA" id="ARBA00022553"/>
    </source>
</evidence>
<dbReference type="InterPro" id="IPR001849">
    <property type="entry name" value="PH_domain"/>
</dbReference>
<dbReference type="InterPro" id="IPR043324">
    <property type="entry name" value="PH_PLEKHG1_G2_G3"/>
</dbReference>
<dbReference type="InterPro" id="IPR035899">
    <property type="entry name" value="DBL_dom_sf"/>
</dbReference>
<feature type="compositionally biased region" description="Basic and acidic residues" evidence="3">
    <location>
        <begin position="1776"/>
        <end position="1787"/>
    </location>
</feature>
<feature type="compositionally biased region" description="Polar residues" evidence="3">
    <location>
        <begin position="295"/>
        <end position="310"/>
    </location>
</feature>
<proteinExistence type="predicted"/>
<keyword evidence="1" id="KW-0597">Phosphoprotein</keyword>
<feature type="region of interest" description="Disordered" evidence="3">
    <location>
        <begin position="2133"/>
        <end position="2337"/>
    </location>
</feature>
<feature type="compositionally biased region" description="Basic and acidic residues" evidence="3">
    <location>
        <begin position="284"/>
        <end position="294"/>
    </location>
</feature>
<evidence type="ECO:0000313" key="6">
    <source>
        <dbReference type="RefSeq" id="XP_052742758.1"/>
    </source>
</evidence>
<dbReference type="Pfam" id="PF22697">
    <property type="entry name" value="SOS1_NGEF_PH"/>
    <property type="match status" value="1"/>
</dbReference>
<dbReference type="SUPFAM" id="SSF50729">
    <property type="entry name" value="PH domain-like"/>
    <property type="match status" value="1"/>
</dbReference>
<dbReference type="Pfam" id="PF00621">
    <property type="entry name" value="RhoGEF"/>
    <property type="match status" value="1"/>
</dbReference>
<dbReference type="SMART" id="SM00325">
    <property type="entry name" value="RhoGEF"/>
    <property type="match status" value="1"/>
</dbReference>
<keyword evidence="5" id="KW-1185">Reference proteome</keyword>